<feature type="transmembrane region" description="Helical" evidence="1">
    <location>
        <begin position="110"/>
        <end position="127"/>
    </location>
</feature>
<feature type="transmembrane region" description="Helical" evidence="1">
    <location>
        <begin position="196"/>
        <end position="215"/>
    </location>
</feature>
<protein>
    <recommendedName>
        <fullName evidence="3">Glycosyltransferase RgtA/B/C/D-like domain-containing protein</fullName>
    </recommendedName>
</protein>
<feature type="transmembrane region" description="Helical" evidence="1">
    <location>
        <begin position="293"/>
        <end position="320"/>
    </location>
</feature>
<evidence type="ECO:0000256" key="1">
    <source>
        <dbReference type="SAM" id="Phobius"/>
    </source>
</evidence>
<sequence precursor="true">MSKRSGLILFVAFAALFLFANRGAYRGYFQDDEIDNLSWTPYLSPLDFLKGAVTPQFQANNFRPVGHYYFHAVEELAGLDFPVYVAVLHGLHLLNLWLLWLVVRRLGAGPFAAAAACFFFGMHMALFDDFWKPMYVFDVLCATFCLFSLWCFARERWLLSFAAFWLAYKSKELAVMLPVVVAAYEYWFGKRRWKPLVPFFLVSLSFGLQGILRNPNSDNDYTFRFTPEALARTSVFYAGRVFLLPWLGFVVPGFALLARNRRTWFGLAVMTLFLFPLLFLPGRVFSAYCYLPFAGLAIALTGVAEVASPLALALFLALWLPMDIHELRLRQRETLARDAEVRTWMDGVRRFAAGGKRVNAFVFSGAPAGFQRWGIEGALKYFYERSDLKVRSIDEPEAAALVHSGEAALFTWDPARRRLDITVPREQ</sequence>
<keyword evidence="1" id="KW-0812">Transmembrane</keyword>
<feature type="transmembrane region" description="Helical" evidence="1">
    <location>
        <begin position="133"/>
        <end position="153"/>
    </location>
</feature>
<dbReference type="HOGENOM" id="CLU_642347_0_0_0"/>
<dbReference type="OrthoDB" id="128612at2"/>
<accession>Q01UF5</accession>
<feature type="transmembrane region" description="Helical" evidence="1">
    <location>
        <begin position="235"/>
        <end position="257"/>
    </location>
</feature>
<feature type="transmembrane region" description="Helical" evidence="1">
    <location>
        <begin position="81"/>
        <end position="103"/>
    </location>
</feature>
<dbReference type="AlphaFoldDB" id="Q01UF5"/>
<name>Q01UF5_SOLUE</name>
<feature type="transmembrane region" description="Helical" evidence="1">
    <location>
        <begin position="264"/>
        <end position="281"/>
    </location>
</feature>
<dbReference type="KEGG" id="sus:Acid_5768"/>
<dbReference type="EMBL" id="CP000473">
    <property type="protein sequence ID" value="ABJ86715.1"/>
    <property type="molecule type" value="Genomic_DNA"/>
</dbReference>
<organism evidence="2">
    <name type="scientific">Solibacter usitatus (strain Ellin6076)</name>
    <dbReference type="NCBI Taxonomy" id="234267"/>
    <lineage>
        <taxon>Bacteria</taxon>
        <taxon>Pseudomonadati</taxon>
        <taxon>Acidobacteriota</taxon>
        <taxon>Terriglobia</taxon>
        <taxon>Bryobacterales</taxon>
        <taxon>Solibacteraceae</taxon>
        <taxon>Candidatus Solibacter</taxon>
    </lineage>
</organism>
<keyword evidence="1" id="KW-0472">Membrane</keyword>
<evidence type="ECO:0000313" key="2">
    <source>
        <dbReference type="EMBL" id="ABJ86715.1"/>
    </source>
</evidence>
<reference evidence="2" key="1">
    <citation type="submission" date="2006-10" db="EMBL/GenBank/DDBJ databases">
        <title>Complete sequence of Solibacter usitatus Ellin6076.</title>
        <authorList>
            <consortium name="US DOE Joint Genome Institute"/>
            <person name="Copeland A."/>
            <person name="Lucas S."/>
            <person name="Lapidus A."/>
            <person name="Barry K."/>
            <person name="Detter J.C."/>
            <person name="Glavina del Rio T."/>
            <person name="Hammon N."/>
            <person name="Israni S."/>
            <person name="Dalin E."/>
            <person name="Tice H."/>
            <person name="Pitluck S."/>
            <person name="Thompson L.S."/>
            <person name="Brettin T."/>
            <person name="Bruce D."/>
            <person name="Han C."/>
            <person name="Tapia R."/>
            <person name="Gilna P."/>
            <person name="Schmutz J."/>
            <person name="Larimer F."/>
            <person name="Land M."/>
            <person name="Hauser L."/>
            <person name="Kyrpides N."/>
            <person name="Mikhailova N."/>
            <person name="Janssen P.H."/>
            <person name="Kuske C.R."/>
            <person name="Richardson P."/>
        </authorList>
    </citation>
    <scope>NUCLEOTIDE SEQUENCE</scope>
    <source>
        <strain evidence="2">Ellin6076</strain>
    </source>
</reference>
<dbReference type="InParanoid" id="Q01UF5"/>
<keyword evidence="1" id="KW-1133">Transmembrane helix</keyword>
<proteinExistence type="predicted"/>
<gene>
    <name evidence="2" type="ordered locus">Acid_5768</name>
</gene>
<evidence type="ECO:0008006" key="3">
    <source>
        <dbReference type="Google" id="ProtNLM"/>
    </source>
</evidence>